<evidence type="ECO:0000259" key="4">
    <source>
        <dbReference type="PROSITE" id="PS01124"/>
    </source>
</evidence>
<dbReference type="Gene3D" id="1.10.10.60">
    <property type="entry name" value="Homeodomain-like"/>
    <property type="match status" value="1"/>
</dbReference>
<dbReference type="InterPro" id="IPR018062">
    <property type="entry name" value="HTH_AraC-typ_CS"/>
</dbReference>
<keyword evidence="6" id="KW-1185">Reference proteome</keyword>
<dbReference type="InterPro" id="IPR053142">
    <property type="entry name" value="PchR_regulatory_protein"/>
</dbReference>
<dbReference type="Proteomes" id="UP001247620">
    <property type="component" value="Unassembled WGS sequence"/>
</dbReference>
<feature type="domain" description="HTH araC/xylS-type" evidence="4">
    <location>
        <begin position="226"/>
        <end position="327"/>
    </location>
</feature>
<proteinExistence type="predicted"/>
<dbReference type="PROSITE" id="PS00041">
    <property type="entry name" value="HTH_ARAC_FAMILY_1"/>
    <property type="match status" value="1"/>
</dbReference>
<evidence type="ECO:0000313" key="6">
    <source>
        <dbReference type="Proteomes" id="UP001247620"/>
    </source>
</evidence>
<evidence type="ECO:0000313" key="5">
    <source>
        <dbReference type="EMBL" id="MDR6945416.1"/>
    </source>
</evidence>
<dbReference type="EMBL" id="JAVDUU010000006">
    <property type="protein sequence ID" value="MDR6945416.1"/>
    <property type="molecule type" value="Genomic_DNA"/>
</dbReference>
<dbReference type="InterPro" id="IPR009057">
    <property type="entry name" value="Homeodomain-like_sf"/>
</dbReference>
<name>A0ABU1TJH0_9SPHI</name>
<dbReference type="RefSeq" id="WP_310103451.1">
    <property type="nucleotide sequence ID" value="NZ_JAVDUU010000006.1"/>
</dbReference>
<dbReference type="PRINTS" id="PR00032">
    <property type="entry name" value="HTHARAC"/>
</dbReference>
<evidence type="ECO:0000256" key="2">
    <source>
        <dbReference type="ARBA" id="ARBA00023125"/>
    </source>
</evidence>
<evidence type="ECO:0000256" key="3">
    <source>
        <dbReference type="ARBA" id="ARBA00023163"/>
    </source>
</evidence>
<reference evidence="5 6" key="1">
    <citation type="submission" date="2023-07" db="EMBL/GenBank/DDBJ databases">
        <title>Sorghum-associated microbial communities from plants grown in Nebraska, USA.</title>
        <authorList>
            <person name="Schachtman D."/>
        </authorList>
    </citation>
    <scope>NUCLEOTIDE SEQUENCE [LARGE SCALE GENOMIC DNA]</scope>
    <source>
        <strain evidence="5 6">3262</strain>
    </source>
</reference>
<accession>A0ABU1TJH0</accession>
<organism evidence="5 6">
    <name type="scientific">Mucilaginibacter pocheonensis</name>
    <dbReference type="NCBI Taxonomy" id="398050"/>
    <lineage>
        <taxon>Bacteria</taxon>
        <taxon>Pseudomonadati</taxon>
        <taxon>Bacteroidota</taxon>
        <taxon>Sphingobacteriia</taxon>
        <taxon>Sphingobacteriales</taxon>
        <taxon>Sphingobacteriaceae</taxon>
        <taxon>Mucilaginibacter</taxon>
    </lineage>
</organism>
<dbReference type="PROSITE" id="PS01124">
    <property type="entry name" value="HTH_ARAC_FAMILY_2"/>
    <property type="match status" value="1"/>
</dbReference>
<keyword evidence="1" id="KW-0805">Transcription regulation</keyword>
<protein>
    <submittedName>
        <fullName evidence="5">AraC-like DNA-binding protein</fullName>
    </submittedName>
</protein>
<dbReference type="Pfam" id="PF12833">
    <property type="entry name" value="HTH_18"/>
    <property type="match status" value="1"/>
</dbReference>
<sequence length="328" mass="37568">MIFSFSATPDFDFLTHFARHIGVSAENNILHIPGDLGEGYIRKLIFGPDFKITLHHYTLKEDLVIKRNSSGLGNELITIFFYSNEEALEIAFNDNPQVRFSEREDAAIQVTSNDLSSAIRFPAGHNVHYMVVAIKPAYLKIILAVKTPNSTLQTITTSKSSFLFFENMSVETKNLLKHITAVNMEDELSHFYMQIKVQELIYLLFQQLVLRESTNAHYSVNSADVERLLHIRNEMLRDLSVPPVLSELSAIAAMSETKLKQLFKQIFGDTIYNYYQRNRMEEAAFLLKQGKHSVAETGYELGFSNLSHFSRLFEKYYGLTPKRFSARA</sequence>
<comment type="caution">
    <text evidence="5">The sequence shown here is derived from an EMBL/GenBank/DDBJ whole genome shotgun (WGS) entry which is preliminary data.</text>
</comment>
<gene>
    <name evidence="5" type="ORF">J2W55_005288</name>
</gene>
<dbReference type="PANTHER" id="PTHR47893">
    <property type="entry name" value="REGULATORY PROTEIN PCHR"/>
    <property type="match status" value="1"/>
</dbReference>
<keyword evidence="3" id="KW-0804">Transcription</keyword>
<dbReference type="SMART" id="SM00342">
    <property type="entry name" value="HTH_ARAC"/>
    <property type="match status" value="1"/>
</dbReference>
<keyword evidence="2" id="KW-0238">DNA-binding</keyword>
<dbReference type="SUPFAM" id="SSF46689">
    <property type="entry name" value="Homeodomain-like"/>
    <property type="match status" value="1"/>
</dbReference>
<dbReference type="InterPro" id="IPR018060">
    <property type="entry name" value="HTH_AraC"/>
</dbReference>
<dbReference type="PANTHER" id="PTHR47893:SF1">
    <property type="entry name" value="REGULATORY PROTEIN PCHR"/>
    <property type="match status" value="1"/>
</dbReference>
<dbReference type="InterPro" id="IPR020449">
    <property type="entry name" value="Tscrpt_reg_AraC-type_HTH"/>
</dbReference>
<evidence type="ECO:0000256" key="1">
    <source>
        <dbReference type="ARBA" id="ARBA00023015"/>
    </source>
</evidence>